<evidence type="ECO:0000313" key="11">
    <source>
        <dbReference type="Proteomes" id="UP000799421"/>
    </source>
</evidence>
<evidence type="ECO:0000256" key="1">
    <source>
        <dbReference type="ARBA" id="ARBA00004664"/>
    </source>
</evidence>
<keyword evidence="6" id="KW-0822">Tryptophan biosynthesis</keyword>
<dbReference type="InterPro" id="IPR011060">
    <property type="entry name" value="RibuloseP-bd_barrel"/>
</dbReference>
<keyword evidence="11" id="KW-1185">Reference proteome</keyword>
<keyword evidence="7" id="KW-0057">Aromatic amino acid biosynthesis</keyword>
<evidence type="ECO:0000256" key="8">
    <source>
        <dbReference type="ARBA" id="ARBA00023235"/>
    </source>
</evidence>
<name>A0A6A7C8V1_9PEZI</name>
<evidence type="ECO:0000256" key="4">
    <source>
        <dbReference type="ARBA" id="ARBA00022272"/>
    </source>
</evidence>
<evidence type="ECO:0000256" key="2">
    <source>
        <dbReference type="ARBA" id="ARBA00007571"/>
    </source>
</evidence>
<protein>
    <recommendedName>
        <fullName evidence="4">N-(5'-phosphoribosyl)anthranilate isomerase</fullName>
        <ecNumber evidence="3">5.3.1.24</ecNumber>
    </recommendedName>
</protein>
<comment type="pathway">
    <text evidence="1">Amino-acid biosynthesis; L-tryptophan biosynthesis; L-tryptophan from chorismate: step 3/5.</text>
</comment>
<dbReference type="InterPro" id="IPR044643">
    <property type="entry name" value="TrpF_fam"/>
</dbReference>
<dbReference type="InterPro" id="IPR001240">
    <property type="entry name" value="PRAI_dom"/>
</dbReference>
<dbReference type="Proteomes" id="UP000799421">
    <property type="component" value="Unassembled WGS sequence"/>
</dbReference>
<gene>
    <name evidence="10" type="ORF">K470DRAFT_241250</name>
</gene>
<dbReference type="SUPFAM" id="SSF51366">
    <property type="entry name" value="Ribulose-phoshate binding barrel"/>
    <property type="match status" value="1"/>
</dbReference>
<dbReference type="EMBL" id="MU005960">
    <property type="protein sequence ID" value="KAF2863667.1"/>
    <property type="molecule type" value="Genomic_DNA"/>
</dbReference>
<evidence type="ECO:0000259" key="9">
    <source>
        <dbReference type="Pfam" id="PF00697"/>
    </source>
</evidence>
<dbReference type="Gene3D" id="3.20.20.70">
    <property type="entry name" value="Aldolase class I"/>
    <property type="match status" value="1"/>
</dbReference>
<dbReference type="HAMAP" id="MF_00135">
    <property type="entry name" value="PRAI"/>
    <property type="match status" value="1"/>
</dbReference>
<dbReference type="CDD" id="cd00405">
    <property type="entry name" value="PRAI"/>
    <property type="match status" value="1"/>
</dbReference>
<evidence type="ECO:0000256" key="5">
    <source>
        <dbReference type="ARBA" id="ARBA00022605"/>
    </source>
</evidence>
<organism evidence="10 11">
    <name type="scientific">Piedraia hortae CBS 480.64</name>
    <dbReference type="NCBI Taxonomy" id="1314780"/>
    <lineage>
        <taxon>Eukaryota</taxon>
        <taxon>Fungi</taxon>
        <taxon>Dikarya</taxon>
        <taxon>Ascomycota</taxon>
        <taxon>Pezizomycotina</taxon>
        <taxon>Dothideomycetes</taxon>
        <taxon>Dothideomycetidae</taxon>
        <taxon>Capnodiales</taxon>
        <taxon>Piedraiaceae</taxon>
        <taxon>Piedraia</taxon>
    </lineage>
</organism>
<keyword evidence="8 10" id="KW-0413">Isomerase</keyword>
<evidence type="ECO:0000256" key="7">
    <source>
        <dbReference type="ARBA" id="ARBA00023141"/>
    </source>
</evidence>
<evidence type="ECO:0000256" key="6">
    <source>
        <dbReference type="ARBA" id="ARBA00022822"/>
    </source>
</evidence>
<dbReference type="InterPro" id="IPR013785">
    <property type="entry name" value="Aldolase_TIM"/>
</dbReference>
<evidence type="ECO:0000256" key="3">
    <source>
        <dbReference type="ARBA" id="ARBA00012572"/>
    </source>
</evidence>
<keyword evidence="5" id="KW-0028">Amino-acid biosynthesis</keyword>
<comment type="similarity">
    <text evidence="2">Belongs to the TrpF family.</text>
</comment>
<dbReference type="PANTHER" id="PTHR42894:SF1">
    <property type="entry name" value="N-(5'-PHOSPHORIBOSYL)ANTHRANILATE ISOMERASE"/>
    <property type="match status" value="1"/>
</dbReference>
<dbReference type="Pfam" id="PF00697">
    <property type="entry name" value="PRAI"/>
    <property type="match status" value="1"/>
</dbReference>
<feature type="domain" description="N-(5'phosphoribosyl) anthranilate isomerase (PRAI)" evidence="9">
    <location>
        <begin position="7"/>
        <end position="205"/>
    </location>
</feature>
<sequence length="210" mass="22295">MVRKHLVKVCGTRTAEAAETAILSGADLIGIICVPGRSRTVSPEDARESISGLYNAQRALLVGVFQNQPLDEVQRISSLYNVDVIQLHGSEPLDWAGEFDGKPVIKSFSADECNVSSTKQHIIPLIDSGAGGTGERVSLAAVKTLLTRNPDLNILLAGGLRADNVREVVEGVGPELKGQIIGVDASSGLETGGKQDLNKIRKFVETVKAI</sequence>
<evidence type="ECO:0000313" key="10">
    <source>
        <dbReference type="EMBL" id="KAF2863667.1"/>
    </source>
</evidence>
<accession>A0A6A7C8V1</accession>
<dbReference type="GO" id="GO:0000162">
    <property type="term" value="P:L-tryptophan biosynthetic process"/>
    <property type="evidence" value="ECO:0007669"/>
    <property type="project" value="UniProtKB-UniPathway"/>
</dbReference>
<reference evidence="10" key="1">
    <citation type="journal article" date="2020" name="Stud. Mycol.">
        <title>101 Dothideomycetes genomes: a test case for predicting lifestyles and emergence of pathogens.</title>
        <authorList>
            <person name="Haridas S."/>
            <person name="Albert R."/>
            <person name="Binder M."/>
            <person name="Bloem J."/>
            <person name="Labutti K."/>
            <person name="Salamov A."/>
            <person name="Andreopoulos B."/>
            <person name="Baker S."/>
            <person name="Barry K."/>
            <person name="Bills G."/>
            <person name="Bluhm B."/>
            <person name="Cannon C."/>
            <person name="Castanera R."/>
            <person name="Culley D."/>
            <person name="Daum C."/>
            <person name="Ezra D."/>
            <person name="Gonzalez J."/>
            <person name="Henrissat B."/>
            <person name="Kuo A."/>
            <person name="Liang C."/>
            <person name="Lipzen A."/>
            <person name="Lutzoni F."/>
            <person name="Magnuson J."/>
            <person name="Mondo S."/>
            <person name="Nolan M."/>
            <person name="Ohm R."/>
            <person name="Pangilinan J."/>
            <person name="Park H.-J."/>
            <person name="Ramirez L."/>
            <person name="Alfaro M."/>
            <person name="Sun H."/>
            <person name="Tritt A."/>
            <person name="Yoshinaga Y."/>
            <person name="Zwiers L.-H."/>
            <person name="Turgeon B."/>
            <person name="Goodwin S."/>
            <person name="Spatafora J."/>
            <person name="Crous P."/>
            <person name="Grigoriev I."/>
        </authorList>
    </citation>
    <scope>NUCLEOTIDE SEQUENCE</scope>
    <source>
        <strain evidence="10">CBS 480.64</strain>
    </source>
</reference>
<dbReference type="UniPathway" id="UPA00035">
    <property type="reaction ID" value="UER00042"/>
</dbReference>
<dbReference type="EC" id="5.3.1.24" evidence="3"/>
<dbReference type="GO" id="GO:0004640">
    <property type="term" value="F:phosphoribosylanthranilate isomerase activity"/>
    <property type="evidence" value="ECO:0007669"/>
    <property type="project" value="UniProtKB-EC"/>
</dbReference>
<dbReference type="PANTHER" id="PTHR42894">
    <property type="entry name" value="N-(5'-PHOSPHORIBOSYL)ANTHRANILATE ISOMERASE"/>
    <property type="match status" value="1"/>
</dbReference>
<proteinExistence type="inferred from homology"/>
<dbReference type="AlphaFoldDB" id="A0A6A7C8V1"/>
<dbReference type="OrthoDB" id="524799at2759"/>